<evidence type="ECO:0000256" key="6">
    <source>
        <dbReference type="ARBA" id="ARBA00022723"/>
    </source>
</evidence>
<protein>
    <recommendedName>
        <fullName evidence="4 12">Cysteine desulfurase</fullName>
        <ecNumber evidence="4 12">2.8.1.7</ecNumber>
    </recommendedName>
    <alternativeName>
        <fullName evidence="12">Nitrogenase metalloclusters biosynthesis protein NifS</fullName>
    </alternativeName>
</protein>
<dbReference type="NCBIfam" id="TIGR03402">
    <property type="entry name" value="FeS_nifS"/>
    <property type="match status" value="1"/>
</dbReference>
<evidence type="ECO:0000256" key="1">
    <source>
        <dbReference type="ARBA" id="ARBA00001933"/>
    </source>
</evidence>
<gene>
    <name evidence="15" type="primary">nifS</name>
    <name evidence="15" type="ORF">PMG71_16480</name>
</gene>
<evidence type="ECO:0000256" key="10">
    <source>
        <dbReference type="ARBA" id="ARBA00050776"/>
    </source>
</evidence>
<dbReference type="NCBIfam" id="NF002806">
    <property type="entry name" value="PRK02948.1"/>
    <property type="match status" value="1"/>
</dbReference>
<dbReference type="InterPro" id="IPR015421">
    <property type="entry name" value="PyrdxlP-dep_Trfase_major"/>
</dbReference>
<keyword evidence="16" id="KW-1185">Reference proteome</keyword>
<keyword evidence="9 12" id="KW-0411">Iron-sulfur</keyword>
<dbReference type="PROSITE" id="PS00595">
    <property type="entry name" value="AA_TRANSFER_CLASS_5"/>
    <property type="match status" value="1"/>
</dbReference>
<evidence type="ECO:0000256" key="8">
    <source>
        <dbReference type="ARBA" id="ARBA00023004"/>
    </source>
</evidence>
<evidence type="ECO:0000256" key="4">
    <source>
        <dbReference type="ARBA" id="ARBA00012239"/>
    </source>
</evidence>
<comment type="subunit">
    <text evidence="3">Homodimer.</text>
</comment>
<evidence type="ECO:0000256" key="11">
    <source>
        <dbReference type="RuleBase" id="RU004504"/>
    </source>
</evidence>
<accession>A0ABT7AVT2</accession>
<dbReference type="InterPro" id="IPR015424">
    <property type="entry name" value="PyrdxlP-dep_Trfase"/>
</dbReference>
<keyword evidence="8 12" id="KW-0408">Iron</keyword>
<dbReference type="Gene3D" id="3.40.640.10">
    <property type="entry name" value="Type I PLP-dependent aspartate aminotransferase-like (Major domain)"/>
    <property type="match status" value="1"/>
</dbReference>
<reference evidence="15 16" key="1">
    <citation type="submission" date="2023-01" db="EMBL/GenBank/DDBJ databases">
        <title>Novel diversity within Roseofilum (Cyanobacteria; Desertifilaceae) from marine benthic mats with descriptions of four novel species.</title>
        <authorList>
            <person name="Wang Y."/>
            <person name="Berthold D.E."/>
            <person name="Hu J."/>
            <person name="Lefler F.W."/>
            <person name="Laughinghouse H.D. IV."/>
        </authorList>
    </citation>
    <scope>NUCLEOTIDE SEQUENCE [LARGE SCALE GENOMIC DNA]</scope>
    <source>
        <strain evidence="15 16">BLCC-M154</strain>
    </source>
</reference>
<evidence type="ECO:0000256" key="12">
    <source>
        <dbReference type="RuleBase" id="RU364075"/>
    </source>
</evidence>
<dbReference type="PIRSF" id="PIRSF005572">
    <property type="entry name" value="NifS"/>
    <property type="match status" value="1"/>
</dbReference>
<evidence type="ECO:0000313" key="15">
    <source>
        <dbReference type="EMBL" id="MDJ1171027.1"/>
    </source>
</evidence>
<dbReference type="GO" id="GO:0031071">
    <property type="term" value="F:cysteine desulfurase activity"/>
    <property type="evidence" value="ECO:0007669"/>
    <property type="project" value="UniProtKB-EC"/>
</dbReference>
<feature type="domain" description="Aminotransferase class V" evidence="14">
    <location>
        <begin position="8"/>
        <end position="369"/>
    </location>
</feature>
<keyword evidence="5 12" id="KW-0808">Transferase</keyword>
<evidence type="ECO:0000256" key="9">
    <source>
        <dbReference type="ARBA" id="ARBA00023014"/>
    </source>
</evidence>
<dbReference type="EC" id="2.8.1.7" evidence="4 12"/>
<evidence type="ECO:0000313" key="16">
    <source>
        <dbReference type="Proteomes" id="UP001235303"/>
    </source>
</evidence>
<evidence type="ECO:0000256" key="5">
    <source>
        <dbReference type="ARBA" id="ARBA00022679"/>
    </source>
</evidence>
<sequence>MDKKPPTIYLDNNATTRIADEVLEAMLPYLRDYYANPSSMHTFGGQLAKPVRQARENVAQLLVAQPDEIIFTSCGTEGDNAAIRAALASCPDKRHIVTTQVEHPAIINFCKGLEKQGYSTTYLGVNEKGQLNLEELRAALTENTALVSVMCANNETGNLFPIERIGKIVKERGILFHVDAVQAVGKVPLNMEESTVDFLVLSGHKLHAPKGIGALYVRKGVRFRPMLVGGHQERGRRAGTENVPGIIALGKAAELAMESMEAENGQVRQLRDRLEQTILKTIPHTQLNGHPALRLPNTTNIGFKYIEGEAILLSLDRHGICASSGSACTSGSLEASHVLRAMGLPYTILHGSIRFSLSRYTTDAEIDQVLQVIPQVVERLRQISPFKDETDEQQGWLSAVGGKQLTATR</sequence>
<name>A0ABT7AVT2_9CYAN</name>
<dbReference type="Pfam" id="PF00266">
    <property type="entry name" value="Aminotran_5"/>
    <property type="match status" value="1"/>
</dbReference>
<dbReference type="PANTHER" id="PTHR11601:SF34">
    <property type="entry name" value="CYSTEINE DESULFURASE"/>
    <property type="match status" value="1"/>
</dbReference>
<dbReference type="PANTHER" id="PTHR11601">
    <property type="entry name" value="CYSTEINE DESULFURYLASE FAMILY MEMBER"/>
    <property type="match status" value="1"/>
</dbReference>
<dbReference type="InterPro" id="IPR017772">
    <property type="entry name" value="Cys_deSase_NifS_bac/arc"/>
</dbReference>
<evidence type="ECO:0000256" key="7">
    <source>
        <dbReference type="ARBA" id="ARBA00022898"/>
    </source>
</evidence>
<comment type="function">
    <text evidence="12">Catalyzes the removal of elemental sulfur atoms from cysteine to produce alanine.</text>
</comment>
<evidence type="ECO:0000259" key="14">
    <source>
        <dbReference type="Pfam" id="PF00266"/>
    </source>
</evidence>
<evidence type="ECO:0000256" key="13">
    <source>
        <dbReference type="SAM" id="Coils"/>
    </source>
</evidence>
<keyword evidence="7 12" id="KW-0663">Pyridoxal phosphate</keyword>
<dbReference type="InterPro" id="IPR000192">
    <property type="entry name" value="Aminotrans_V_dom"/>
</dbReference>
<comment type="cofactor">
    <cofactor evidence="1 11">
        <name>pyridoxal 5'-phosphate</name>
        <dbReference type="ChEBI" id="CHEBI:597326"/>
    </cofactor>
</comment>
<keyword evidence="6 12" id="KW-0479">Metal-binding</keyword>
<dbReference type="Gene3D" id="3.90.1150.10">
    <property type="entry name" value="Aspartate Aminotransferase, domain 1"/>
    <property type="match status" value="1"/>
</dbReference>
<proteinExistence type="inferred from homology"/>
<feature type="coiled-coil region" evidence="13">
    <location>
        <begin position="253"/>
        <end position="280"/>
    </location>
</feature>
<dbReference type="Proteomes" id="UP001235303">
    <property type="component" value="Unassembled WGS sequence"/>
</dbReference>
<dbReference type="EMBL" id="JAQOSP010000104">
    <property type="protein sequence ID" value="MDJ1171027.1"/>
    <property type="molecule type" value="Genomic_DNA"/>
</dbReference>
<evidence type="ECO:0000256" key="3">
    <source>
        <dbReference type="ARBA" id="ARBA00011738"/>
    </source>
</evidence>
<evidence type="ECO:0000256" key="2">
    <source>
        <dbReference type="ARBA" id="ARBA00006490"/>
    </source>
</evidence>
<dbReference type="InterPro" id="IPR020578">
    <property type="entry name" value="Aminotrans_V_PyrdxlP_BS"/>
</dbReference>
<dbReference type="Gene3D" id="1.10.260.50">
    <property type="match status" value="1"/>
</dbReference>
<dbReference type="RefSeq" id="WP_283754781.1">
    <property type="nucleotide sequence ID" value="NZ_JAQOSP010000104.1"/>
</dbReference>
<keyword evidence="13" id="KW-0175">Coiled coil</keyword>
<organism evidence="15 16">
    <name type="scientific">Roseofilum acuticapitatum BLCC-M154</name>
    <dbReference type="NCBI Taxonomy" id="3022444"/>
    <lineage>
        <taxon>Bacteria</taxon>
        <taxon>Bacillati</taxon>
        <taxon>Cyanobacteriota</taxon>
        <taxon>Cyanophyceae</taxon>
        <taxon>Desertifilales</taxon>
        <taxon>Desertifilaceae</taxon>
        <taxon>Roseofilum</taxon>
        <taxon>Roseofilum acuticapitatum</taxon>
    </lineage>
</organism>
<comment type="catalytic activity">
    <reaction evidence="10 12">
        <text>(sulfur carrier)-H + L-cysteine = (sulfur carrier)-SH + L-alanine</text>
        <dbReference type="Rhea" id="RHEA:43892"/>
        <dbReference type="Rhea" id="RHEA-COMP:14737"/>
        <dbReference type="Rhea" id="RHEA-COMP:14739"/>
        <dbReference type="ChEBI" id="CHEBI:29917"/>
        <dbReference type="ChEBI" id="CHEBI:35235"/>
        <dbReference type="ChEBI" id="CHEBI:57972"/>
        <dbReference type="ChEBI" id="CHEBI:64428"/>
        <dbReference type="EC" id="2.8.1.7"/>
    </reaction>
</comment>
<comment type="similarity">
    <text evidence="2 12">Belongs to the class-V pyridoxal-phosphate-dependent aminotransferase family. NifS/IscS subfamily.</text>
</comment>
<comment type="caution">
    <text evidence="15">The sequence shown here is derived from an EMBL/GenBank/DDBJ whole genome shotgun (WGS) entry which is preliminary data.</text>
</comment>
<dbReference type="SUPFAM" id="SSF53383">
    <property type="entry name" value="PLP-dependent transferases"/>
    <property type="match status" value="1"/>
</dbReference>
<dbReference type="InterPro" id="IPR015422">
    <property type="entry name" value="PyrdxlP-dep_Trfase_small"/>
</dbReference>
<dbReference type="InterPro" id="IPR016454">
    <property type="entry name" value="Cysteine_dSase"/>
</dbReference>